<dbReference type="GO" id="GO:0035032">
    <property type="term" value="C:phosphatidylinositol 3-kinase complex, class III"/>
    <property type="evidence" value="ECO:0007669"/>
    <property type="project" value="TreeGrafter"/>
</dbReference>
<keyword evidence="5" id="KW-1185">Reference proteome</keyword>
<evidence type="ECO:0000256" key="2">
    <source>
        <dbReference type="ARBA" id="ARBA00013807"/>
    </source>
</evidence>
<dbReference type="InterPro" id="IPR018791">
    <property type="entry name" value="UV_resistance/autophagy_Atg14"/>
</dbReference>
<proteinExistence type="inferred from homology"/>
<protein>
    <recommendedName>
        <fullName evidence="2">Autophagy-related protein 14</fullName>
    </recommendedName>
</protein>
<evidence type="ECO:0000313" key="4">
    <source>
        <dbReference type="EMBL" id="WBW73710.1"/>
    </source>
</evidence>
<dbReference type="EMBL" id="CP115612">
    <property type="protein sequence ID" value="WBW73710.1"/>
    <property type="molecule type" value="Genomic_DNA"/>
</dbReference>
<dbReference type="GeneID" id="80876150"/>
<dbReference type="GO" id="GO:0005776">
    <property type="term" value="C:autophagosome"/>
    <property type="evidence" value="ECO:0007669"/>
    <property type="project" value="TreeGrafter"/>
</dbReference>
<evidence type="ECO:0000256" key="1">
    <source>
        <dbReference type="ARBA" id="ARBA00009574"/>
    </source>
</evidence>
<sequence length="387" mass="44545">MPNATKCQLCETRRPSICEQCLCRDLTSFFKFKDQNQKEVFSHVEHIRQHQGKHVLFRKCVSEKEVLLHKLERLCHIRNDKLSVLSTLQEKIHTMKQETQGRRESLELKSKNLNDCSIHNRDLCAERYIYSLQHSETLQVKLAELQQSLIRKVLDMYQLHWRRDVRLLSMDNGRKHFSENEGGTDSIDASLAYQLSKLTMSVSGSGSGYEENVQRRNQAFLEQATQLNDSVTISGVDVCTKNKEKVFLNPESALTLSFICIFLAQYLNVTLPCPIQLPSPDQKALPVYSNDQMLYIMYNIGWLASITGTFIIPKGMSQLQQMELLQCTGFWLVQLQSKSIQVKSLACCPQLEMDFVTFYRLSCAHNPYAFSYGQTRSKSSKAFQLIS</sequence>
<dbReference type="AlphaFoldDB" id="A0AAE9WCN0"/>
<keyword evidence="3" id="KW-0175">Coiled coil</keyword>
<reference evidence="4 5" key="1">
    <citation type="journal article" date="2023" name="G3 (Bethesda)">
        <title>A high-quality reference genome for the fission yeast Schizosaccharomyces osmophilus.</title>
        <authorList>
            <person name="Jia G.S."/>
            <person name="Zhang W.C."/>
            <person name="Liang Y."/>
            <person name="Liu X.H."/>
            <person name="Rhind N."/>
            <person name="Pidoux A."/>
            <person name="Brysch-Herzberg M."/>
            <person name="Du L.L."/>
        </authorList>
    </citation>
    <scope>NUCLEOTIDE SEQUENCE [LARGE SCALE GENOMIC DNA]</scope>
    <source>
        <strain evidence="4 5">CBS 15793</strain>
    </source>
</reference>
<dbReference type="GO" id="GO:0009267">
    <property type="term" value="P:cellular response to starvation"/>
    <property type="evidence" value="ECO:0007669"/>
    <property type="project" value="TreeGrafter"/>
</dbReference>
<dbReference type="Pfam" id="PF10186">
    <property type="entry name" value="ATG14"/>
    <property type="match status" value="1"/>
</dbReference>
<accession>A0AAE9WCN0</accession>
<dbReference type="GO" id="GO:0016240">
    <property type="term" value="P:autophagosome membrane docking"/>
    <property type="evidence" value="ECO:0007669"/>
    <property type="project" value="TreeGrafter"/>
</dbReference>
<gene>
    <name evidence="4" type="primary">atg14</name>
    <name evidence="4" type="ORF">SOMG_02670</name>
</gene>
<dbReference type="GO" id="GO:0097632">
    <property type="term" value="C:extrinsic component of phagophore assembly site membrane"/>
    <property type="evidence" value="ECO:0007669"/>
    <property type="project" value="TreeGrafter"/>
</dbReference>
<dbReference type="PANTHER" id="PTHR13664">
    <property type="entry name" value="BECLIN 1-ASSOCIATED AUTOPHAGY-RELATED KEY REGULATOR"/>
    <property type="match status" value="1"/>
</dbReference>
<organism evidence="4 5">
    <name type="scientific">Schizosaccharomyces osmophilus</name>
    <dbReference type="NCBI Taxonomy" id="2545709"/>
    <lineage>
        <taxon>Eukaryota</taxon>
        <taxon>Fungi</taxon>
        <taxon>Dikarya</taxon>
        <taxon>Ascomycota</taxon>
        <taxon>Taphrinomycotina</taxon>
        <taxon>Schizosaccharomycetes</taxon>
        <taxon>Schizosaccharomycetales</taxon>
        <taxon>Schizosaccharomycetaceae</taxon>
        <taxon>Schizosaccharomyces</taxon>
    </lineage>
</organism>
<dbReference type="GO" id="GO:0043495">
    <property type="term" value="F:protein-membrane adaptor activity"/>
    <property type="evidence" value="ECO:0007669"/>
    <property type="project" value="TreeGrafter"/>
</dbReference>
<dbReference type="RefSeq" id="XP_056037953.1">
    <property type="nucleotide sequence ID" value="XM_056181461.1"/>
</dbReference>
<evidence type="ECO:0000313" key="5">
    <source>
        <dbReference type="Proteomes" id="UP001212411"/>
    </source>
</evidence>
<dbReference type="GO" id="GO:0000045">
    <property type="term" value="P:autophagosome assembly"/>
    <property type="evidence" value="ECO:0007669"/>
    <property type="project" value="TreeGrafter"/>
</dbReference>
<dbReference type="Proteomes" id="UP001212411">
    <property type="component" value="Chromosome 2"/>
</dbReference>
<dbReference type="GO" id="GO:0000423">
    <property type="term" value="P:mitophagy"/>
    <property type="evidence" value="ECO:0007669"/>
    <property type="project" value="TreeGrafter"/>
</dbReference>
<comment type="similarity">
    <text evidence="1">Belongs to the ATG14 family.</text>
</comment>
<name>A0AAE9WCN0_9SCHI</name>
<dbReference type="KEGG" id="som:SOMG_02670"/>
<dbReference type="GO" id="GO:0035014">
    <property type="term" value="F:phosphatidylinositol 3-kinase regulator activity"/>
    <property type="evidence" value="ECO:0007669"/>
    <property type="project" value="TreeGrafter"/>
</dbReference>
<dbReference type="GO" id="GO:0097629">
    <property type="term" value="C:extrinsic component of omegasome membrane"/>
    <property type="evidence" value="ECO:0007669"/>
    <property type="project" value="TreeGrafter"/>
</dbReference>
<evidence type="ECO:0000256" key="3">
    <source>
        <dbReference type="ARBA" id="ARBA00023054"/>
    </source>
</evidence>
<dbReference type="PANTHER" id="PTHR13664:SF0">
    <property type="entry name" value="BECLIN 1-ASSOCIATED AUTOPHAGY-RELATED KEY REGULATOR"/>
    <property type="match status" value="1"/>
</dbReference>